<feature type="transmembrane region" description="Helical" evidence="1">
    <location>
        <begin position="272"/>
        <end position="289"/>
    </location>
</feature>
<name>A0AAD1DV53_CHRID</name>
<dbReference type="GO" id="GO:0000271">
    <property type="term" value="P:polysaccharide biosynthetic process"/>
    <property type="evidence" value="ECO:0007669"/>
    <property type="project" value="TreeGrafter"/>
</dbReference>
<feature type="transmembrane region" description="Helical" evidence="1">
    <location>
        <begin position="309"/>
        <end position="327"/>
    </location>
</feature>
<keyword evidence="1" id="KW-1133">Transmembrane helix</keyword>
<dbReference type="PANTHER" id="PTHR23028:SF53">
    <property type="entry name" value="ACYL_TRANSF_3 DOMAIN-CONTAINING PROTEIN"/>
    <property type="match status" value="1"/>
</dbReference>
<dbReference type="Proteomes" id="UP000269015">
    <property type="component" value="Chromosome"/>
</dbReference>
<evidence type="ECO:0000259" key="2">
    <source>
        <dbReference type="Pfam" id="PF01757"/>
    </source>
</evidence>
<dbReference type="AlphaFoldDB" id="A0AAD1DV53"/>
<feature type="transmembrane region" description="Helical" evidence="1">
    <location>
        <begin position="117"/>
        <end position="140"/>
    </location>
</feature>
<feature type="transmembrane region" description="Helical" evidence="1">
    <location>
        <begin position="152"/>
        <end position="172"/>
    </location>
</feature>
<keyword evidence="3" id="KW-0808">Transferase</keyword>
<feature type="transmembrane region" description="Helical" evidence="1">
    <location>
        <begin position="218"/>
        <end position="238"/>
    </location>
</feature>
<dbReference type="InterPro" id="IPR050879">
    <property type="entry name" value="Acyltransferase_3"/>
</dbReference>
<sequence>MEQITFTRFLAAISIVIFHFGQKSFFHQNESISFLSQSANLGVSYFYLLSGFIMIIAYFNKKEVSTLEYYQNRLARVYPTYLFAFIFFFIVVIDSYINLKTIVLNVLTLQAWVPGRVLSYNLPGWSISVEMFFFLCFPLLLKLYKSGINSKIYFIIIPLIWLITQVLTNYIVRFVDFDISNNLKLREFIYYNPIMHINEFLLGNLAGIYFIRKMKPGNYDVAVVVTVALCVLTIKFVPLEFHNGLLAIVFVPLIILICANTGLITKIFNHKILVYLGSISYSLYIIQYPLHILFSQFSEKYAFIESHSFYYYVILLIICSILSYELIENPCRKIFKRKRKVVIANN</sequence>
<dbReference type="InterPro" id="IPR002656">
    <property type="entry name" value="Acyl_transf_3_dom"/>
</dbReference>
<dbReference type="Pfam" id="PF01757">
    <property type="entry name" value="Acyl_transf_3"/>
    <property type="match status" value="1"/>
</dbReference>
<keyword evidence="1" id="KW-0472">Membrane</keyword>
<dbReference type="GO" id="GO:0016747">
    <property type="term" value="F:acyltransferase activity, transferring groups other than amino-acyl groups"/>
    <property type="evidence" value="ECO:0007669"/>
    <property type="project" value="InterPro"/>
</dbReference>
<proteinExistence type="predicted"/>
<feature type="domain" description="Acyltransferase 3" evidence="2">
    <location>
        <begin position="4"/>
        <end position="323"/>
    </location>
</feature>
<feature type="transmembrane region" description="Helical" evidence="1">
    <location>
        <begin position="188"/>
        <end position="211"/>
    </location>
</feature>
<dbReference type="GO" id="GO:0016020">
    <property type="term" value="C:membrane"/>
    <property type="evidence" value="ECO:0007669"/>
    <property type="project" value="TreeGrafter"/>
</dbReference>
<feature type="transmembrane region" description="Helical" evidence="1">
    <location>
        <begin position="5"/>
        <end position="22"/>
    </location>
</feature>
<gene>
    <name evidence="3" type="ORF">EG352_03410</name>
</gene>
<reference evidence="3 4" key="1">
    <citation type="submission" date="2018-11" db="EMBL/GenBank/DDBJ databases">
        <title>Proposal to divide the Flavobacteriaceae and reorganize its genera based on Amino Acid Identity values calculated from whole genome sequences.</title>
        <authorList>
            <person name="Nicholson A.C."/>
            <person name="Gulvik C.A."/>
            <person name="Whitney A.M."/>
            <person name="Humrighouse B.W."/>
            <person name="Bell M."/>
            <person name="Holmes B."/>
            <person name="Steigerwalt A.G."/>
            <person name="Villarma A."/>
            <person name="Sheth M."/>
            <person name="Batra D."/>
            <person name="Pryor J."/>
            <person name="Bernardet J.-F."/>
            <person name="Hugo C."/>
            <person name="Kampfer P."/>
            <person name="Newman J."/>
            <person name="McQuiston J.R."/>
        </authorList>
    </citation>
    <scope>NUCLEOTIDE SEQUENCE [LARGE SCALE GENOMIC DNA]</scope>
    <source>
        <strain evidence="3 4">H5559</strain>
    </source>
</reference>
<dbReference type="EMBL" id="CP033930">
    <property type="protein sequence ID" value="AZB16887.1"/>
    <property type="molecule type" value="Genomic_DNA"/>
</dbReference>
<feature type="transmembrane region" description="Helical" evidence="1">
    <location>
        <begin position="42"/>
        <end position="59"/>
    </location>
</feature>
<feature type="transmembrane region" description="Helical" evidence="1">
    <location>
        <begin position="80"/>
        <end position="97"/>
    </location>
</feature>
<protein>
    <submittedName>
        <fullName evidence="3">Acyltransferase</fullName>
    </submittedName>
</protein>
<evidence type="ECO:0000313" key="3">
    <source>
        <dbReference type="EMBL" id="AZB16887.1"/>
    </source>
</evidence>
<keyword evidence="3" id="KW-0012">Acyltransferase</keyword>
<accession>A0AAD1DV53</accession>
<evidence type="ECO:0000313" key="4">
    <source>
        <dbReference type="Proteomes" id="UP000269015"/>
    </source>
</evidence>
<feature type="transmembrane region" description="Helical" evidence="1">
    <location>
        <begin position="244"/>
        <end position="265"/>
    </location>
</feature>
<dbReference type="RefSeq" id="WP_123861287.1">
    <property type="nucleotide sequence ID" value="NZ_CP033930.1"/>
</dbReference>
<dbReference type="PANTHER" id="PTHR23028">
    <property type="entry name" value="ACETYLTRANSFERASE"/>
    <property type="match status" value="1"/>
</dbReference>
<evidence type="ECO:0000256" key="1">
    <source>
        <dbReference type="SAM" id="Phobius"/>
    </source>
</evidence>
<organism evidence="3 4">
    <name type="scientific">Chryseobacterium indologenes</name>
    <name type="common">Flavobacterium indologenes</name>
    <dbReference type="NCBI Taxonomy" id="253"/>
    <lineage>
        <taxon>Bacteria</taxon>
        <taxon>Pseudomonadati</taxon>
        <taxon>Bacteroidota</taxon>
        <taxon>Flavobacteriia</taxon>
        <taxon>Flavobacteriales</taxon>
        <taxon>Weeksellaceae</taxon>
        <taxon>Chryseobacterium group</taxon>
        <taxon>Chryseobacterium</taxon>
    </lineage>
</organism>
<keyword evidence="1" id="KW-0812">Transmembrane</keyword>